<feature type="compositionally biased region" description="Basic residues" evidence="1">
    <location>
        <begin position="266"/>
        <end position="276"/>
    </location>
</feature>
<proteinExistence type="predicted"/>
<comment type="caution">
    <text evidence="3">The sequence shown here is derived from an EMBL/GenBank/DDBJ whole genome shotgun (WGS) entry which is preliminary data.</text>
</comment>
<dbReference type="Proteomes" id="UP001432027">
    <property type="component" value="Unassembled WGS sequence"/>
</dbReference>
<dbReference type="EMBL" id="BTSX01000002">
    <property type="protein sequence ID" value="GMS85377.1"/>
    <property type="molecule type" value="Genomic_DNA"/>
</dbReference>
<feature type="compositionally biased region" description="Basic and acidic residues" evidence="1">
    <location>
        <begin position="174"/>
        <end position="193"/>
    </location>
</feature>
<name>A0AAV5SPT1_9BILA</name>
<keyword evidence="4" id="KW-1185">Reference proteome</keyword>
<organism evidence="3 4">
    <name type="scientific">Pristionchus entomophagus</name>
    <dbReference type="NCBI Taxonomy" id="358040"/>
    <lineage>
        <taxon>Eukaryota</taxon>
        <taxon>Metazoa</taxon>
        <taxon>Ecdysozoa</taxon>
        <taxon>Nematoda</taxon>
        <taxon>Chromadorea</taxon>
        <taxon>Rhabditida</taxon>
        <taxon>Rhabditina</taxon>
        <taxon>Diplogasteromorpha</taxon>
        <taxon>Diplogasteroidea</taxon>
        <taxon>Neodiplogasteridae</taxon>
        <taxon>Pristionchus</taxon>
    </lineage>
</organism>
<keyword evidence="2" id="KW-0472">Membrane</keyword>
<sequence>RYYADESELASKRSFIFYFSIISLAIPTLLFIFYLCYVVRRREIERPQKVHIPLPHPECDVEASIAVVKHAHCPRSAAATRSRTRSRSRSSACSSRRTRDTDSTQLELPMEPRVSFENGRYENEEQQPKSRPAYSQEAVPSERIFSRELGQEEAIQERVETPTKQLKTGKARTSSKDKAATKVHSAKETRRGSTPDSSPKHSSPRPSSSKDKTPKKGSSQEKSPRRSTTKGSMSPMMSFSSEPSLAARPYSGSYDDMYPEPVSSHAKMRSKSKTRTKSALISPHQSSGSRFTEFTLPPTTVSTQQEYVSERAPFE</sequence>
<evidence type="ECO:0000313" key="3">
    <source>
        <dbReference type="EMBL" id="GMS85377.1"/>
    </source>
</evidence>
<feature type="non-terminal residue" evidence="3">
    <location>
        <position position="1"/>
    </location>
</feature>
<gene>
    <name evidence="3" type="ORF">PENTCL1PPCAC_7552</name>
</gene>
<evidence type="ECO:0000313" key="4">
    <source>
        <dbReference type="Proteomes" id="UP001432027"/>
    </source>
</evidence>
<dbReference type="AlphaFoldDB" id="A0AAV5SPT1"/>
<feature type="region of interest" description="Disordered" evidence="1">
    <location>
        <begin position="155"/>
        <end position="315"/>
    </location>
</feature>
<evidence type="ECO:0000256" key="2">
    <source>
        <dbReference type="SAM" id="Phobius"/>
    </source>
</evidence>
<keyword evidence="2" id="KW-1133">Transmembrane helix</keyword>
<feature type="compositionally biased region" description="Low complexity" evidence="1">
    <location>
        <begin position="195"/>
        <end position="207"/>
    </location>
</feature>
<protein>
    <submittedName>
        <fullName evidence="3">Uncharacterized protein</fullName>
    </submittedName>
</protein>
<accession>A0AAV5SPT1</accession>
<keyword evidence="2" id="KW-0812">Transmembrane</keyword>
<feature type="transmembrane region" description="Helical" evidence="2">
    <location>
        <begin position="15"/>
        <end position="39"/>
    </location>
</feature>
<feature type="compositionally biased region" description="Basic and acidic residues" evidence="1">
    <location>
        <begin position="208"/>
        <end position="224"/>
    </location>
</feature>
<feature type="compositionally biased region" description="Polar residues" evidence="1">
    <location>
        <begin position="283"/>
        <end position="307"/>
    </location>
</feature>
<evidence type="ECO:0000256" key="1">
    <source>
        <dbReference type="SAM" id="MobiDB-lite"/>
    </source>
</evidence>
<feature type="compositionally biased region" description="Low complexity" evidence="1">
    <location>
        <begin position="232"/>
        <end position="244"/>
    </location>
</feature>
<feature type="compositionally biased region" description="Basic and acidic residues" evidence="1">
    <location>
        <begin position="119"/>
        <end position="128"/>
    </location>
</feature>
<feature type="region of interest" description="Disordered" evidence="1">
    <location>
        <begin position="76"/>
        <end position="140"/>
    </location>
</feature>
<reference evidence="3" key="1">
    <citation type="submission" date="2023-10" db="EMBL/GenBank/DDBJ databases">
        <title>Genome assembly of Pristionchus species.</title>
        <authorList>
            <person name="Yoshida K."/>
            <person name="Sommer R.J."/>
        </authorList>
    </citation>
    <scope>NUCLEOTIDE SEQUENCE</scope>
    <source>
        <strain evidence="3">RS0144</strain>
    </source>
</reference>